<proteinExistence type="predicted"/>
<sequence length="100" mass="11825">MSPITEEQLKAYKDIFPELARDQLETAVLFAMGISEKNIAFLRSVTYITVRKTIERIKQKYEVDSISHLRSIFQARIFHFGTMHWYRNIDNSINYVDHAN</sequence>
<dbReference type="Proteomes" id="UP001177597">
    <property type="component" value="Chromosome"/>
</dbReference>
<accession>A0AA95GGD6</accession>
<dbReference type="Gene3D" id="1.10.10.10">
    <property type="entry name" value="Winged helix-like DNA-binding domain superfamily/Winged helix DNA-binding domain"/>
    <property type="match status" value="1"/>
</dbReference>
<evidence type="ECO:0000313" key="2">
    <source>
        <dbReference type="Proteomes" id="UP001177597"/>
    </source>
</evidence>
<name>A0AA95GGD6_9GAMM</name>
<dbReference type="SUPFAM" id="SSF46894">
    <property type="entry name" value="C-terminal effector domain of the bipartite response regulators"/>
    <property type="match status" value="1"/>
</dbReference>
<dbReference type="EMBL" id="CP123498">
    <property type="protein sequence ID" value="WGL96504.1"/>
    <property type="molecule type" value="Genomic_DNA"/>
</dbReference>
<evidence type="ECO:0000313" key="1">
    <source>
        <dbReference type="EMBL" id="WGL96504.1"/>
    </source>
</evidence>
<dbReference type="AlphaFoldDB" id="A0AA95GGD6"/>
<organism evidence="1 2">
    <name type="scientific">Arsenophonus nasoniae</name>
    <name type="common">son-killer infecting Nasonia vitripennis</name>
    <dbReference type="NCBI Taxonomy" id="638"/>
    <lineage>
        <taxon>Bacteria</taxon>
        <taxon>Pseudomonadati</taxon>
        <taxon>Pseudomonadota</taxon>
        <taxon>Gammaproteobacteria</taxon>
        <taxon>Enterobacterales</taxon>
        <taxon>Morganellaceae</taxon>
        <taxon>Arsenophonus</taxon>
    </lineage>
</organism>
<reference evidence="1" key="1">
    <citation type="submission" date="2023-04" db="EMBL/GenBank/DDBJ databases">
        <title>Genome dynamics across the evolutionary transition to endosymbiosis.</title>
        <authorList>
            <person name="Siozios S."/>
            <person name="Nadal-Jimenez P."/>
            <person name="Azagi T."/>
            <person name="Sprong H."/>
            <person name="Frost C.L."/>
            <person name="Parratt S.R."/>
            <person name="Taylor G."/>
            <person name="Brettell L."/>
            <person name="Lew K.C."/>
            <person name="Croft L."/>
            <person name="King K.C."/>
            <person name="Brockhurst M.A."/>
            <person name="Hypsa V."/>
            <person name="Novakova E."/>
            <person name="Darby A.C."/>
            <person name="Hurst G.D.D."/>
        </authorList>
    </citation>
    <scope>NUCLEOTIDE SEQUENCE</scope>
    <source>
        <strain evidence="1">AIh</strain>
    </source>
</reference>
<protein>
    <submittedName>
        <fullName evidence="1">Transcriptional regulator</fullName>
    </submittedName>
</protein>
<dbReference type="InterPro" id="IPR036388">
    <property type="entry name" value="WH-like_DNA-bd_sf"/>
</dbReference>
<dbReference type="RefSeq" id="WP_280629986.1">
    <property type="nucleotide sequence ID" value="NZ_CP123498.1"/>
</dbReference>
<gene>
    <name evidence="1" type="ORF">QE207_08180</name>
</gene>
<dbReference type="GO" id="GO:0006355">
    <property type="term" value="P:regulation of DNA-templated transcription"/>
    <property type="evidence" value="ECO:0007669"/>
    <property type="project" value="InterPro"/>
</dbReference>
<dbReference type="InterPro" id="IPR016032">
    <property type="entry name" value="Sig_transdc_resp-reg_C-effctor"/>
</dbReference>
<dbReference type="GO" id="GO:0003677">
    <property type="term" value="F:DNA binding"/>
    <property type="evidence" value="ECO:0007669"/>
    <property type="project" value="InterPro"/>
</dbReference>